<dbReference type="InterPro" id="IPR002850">
    <property type="entry name" value="PIN_toxin-like"/>
</dbReference>
<gene>
    <name evidence="2" type="ORF">A2T98_09545</name>
</gene>
<accession>A0A161XMM9</accession>
<proteinExistence type="predicted"/>
<evidence type="ECO:0000313" key="3">
    <source>
        <dbReference type="Proteomes" id="UP000076555"/>
    </source>
</evidence>
<dbReference type="PANTHER" id="PTHR34610">
    <property type="entry name" value="SSL7007 PROTEIN"/>
    <property type="match status" value="1"/>
</dbReference>
<dbReference type="SMART" id="SM00670">
    <property type="entry name" value="PINc"/>
    <property type="match status" value="1"/>
</dbReference>
<dbReference type="OrthoDB" id="426765at2"/>
<dbReference type="Proteomes" id="UP000076555">
    <property type="component" value="Unassembled WGS sequence"/>
</dbReference>
<comment type="caution">
    <text evidence="2">The sequence shown here is derived from an EMBL/GenBank/DDBJ whole genome shotgun (WGS) entry which is preliminary data.</text>
</comment>
<evidence type="ECO:0000313" key="2">
    <source>
        <dbReference type="EMBL" id="KZL50014.1"/>
    </source>
</evidence>
<sequence length="144" mass="16306">MKTNRIVIDTNVIVSALIFSKSTTMQAFREAKQNGLILISAEILSELIDVLSRQKFDRYLSREIREDFLASLARETELITINETIDICRDPKDNKFLELAISGNATHIITGDKDLLELHPFRDILIVTPSQFLDSVSSDETPKP</sequence>
<dbReference type="SUPFAM" id="SSF88723">
    <property type="entry name" value="PIN domain-like"/>
    <property type="match status" value="1"/>
</dbReference>
<dbReference type="NCBIfam" id="TIGR00305">
    <property type="entry name" value="putative toxin-antitoxin system toxin component, PIN family"/>
    <property type="match status" value="1"/>
</dbReference>
<dbReference type="PANTHER" id="PTHR34610:SF4">
    <property type="entry name" value="SLL8027 PROTEIN"/>
    <property type="match status" value="1"/>
</dbReference>
<dbReference type="Gene3D" id="3.40.50.1010">
    <property type="entry name" value="5'-nuclease"/>
    <property type="match status" value="1"/>
</dbReference>
<name>A0A161XMM9_NODSP</name>
<dbReference type="AlphaFoldDB" id="A0A161XMM9"/>
<dbReference type="Pfam" id="PF13470">
    <property type="entry name" value="PIN_3"/>
    <property type="match status" value="1"/>
</dbReference>
<dbReference type="EMBL" id="LWAJ01000116">
    <property type="protein sequence ID" value="KZL50014.1"/>
    <property type="molecule type" value="Genomic_DNA"/>
</dbReference>
<feature type="domain" description="PIN" evidence="1">
    <location>
        <begin position="4"/>
        <end position="117"/>
    </location>
</feature>
<dbReference type="InterPro" id="IPR029060">
    <property type="entry name" value="PIN-like_dom_sf"/>
</dbReference>
<dbReference type="InterPro" id="IPR002716">
    <property type="entry name" value="PIN_dom"/>
</dbReference>
<organism evidence="2 3">
    <name type="scientific">Nodularia spumigena CENA596</name>
    <dbReference type="NCBI Taxonomy" id="1819295"/>
    <lineage>
        <taxon>Bacteria</taxon>
        <taxon>Bacillati</taxon>
        <taxon>Cyanobacteriota</taxon>
        <taxon>Cyanophyceae</taxon>
        <taxon>Nostocales</taxon>
        <taxon>Nodulariaceae</taxon>
        <taxon>Nodularia</taxon>
    </lineage>
</organism>
<evidence type="ECO:0000259" key="1">
    <source>
        <dbReference type="SMART" id="SM00670"/>
    </source>
</evidence>
<reference evidence="2 3" key="1">
    <citation type="submission" date="2016-04" db="EMBL/GenBank/DDBJ databases">
        <title>Draft Genome Assembly of the Bloom-forming Cyanobacterium Nodularia spumigena Strain CENA596 in Shrimp Production Ponds.</title>
        <authorList>
            <person name="Popin R.V."/>
            <person name="Rigonato J."/>
            <person name="Abreu V.A."/>
            <person name="Andreote A.P."/>
            <person name="Silveira S.B."/>
            <person name="Odebrecht C."/>
            <person name="Fiore M.F."/>
        </authorList>
    </citation>
    <scope>NUCLEOTIDE SEQUENCE [LARGE SCALE GENOMIC DNA]</scope>
    <source>
        <strain evidence="2 3">CENA596</strain>
    </source>
</reference>
<protein>
    <submittedName>
        <fullName evidence="2">Putative toxin-antitoxin system toxin component, PIN family</fullName>
    </submittedName>
</protein>